<dbReference type="OrthoDB" id="3259324at2759"/>
<name>A0A9P5MT63_9AGAM</name>
<keyword evidence="2" id="KW-1133">Transmembrane helix</keyword>
<feature type="transmembrane region" description="Helical" evidence="2">
    <location>
        <begin position="311"/>
        <end position="332"/>
    </location>
</feature>
<proteinExistence type="predicted"/>
<reference evidence="3" key="2">
    <citation type="journal article" date="2020" name="Nat. Commun.">
        <title>Large-scale genome sequencing of mycorrhizal fungi provides insights into the early evolution of symbiotic traits.</title>
        <authorList>
            <person name="Miyauchi S."/>
            <person name="Kiss E."/>
            <person name="Kuo A."/>
            <person name="Drula E."/>
            <person name="Kohler A."/>
            <person name="Sanchez-Garcia M."/>
            <person name="Morin E."/>
            <person name="Andreopoulos B."/>
            <person name="Barry K.W."/>
            <person name="Bonito G."/>
            <person name="Buee M."/>
            <person name="Carver A."/>
            <person name="Chen C."/>
            <person name="Cichocki N."/>
            <person name="Clum A."/>
            <person name="Culley D."/>
            <person name="Crous P.W."/>
            <person name="Fauchery L."/>
            <person name="Girlanda M."/>
            <person name="Hayes R.D."/>
            <person name="Keri Z."/>
            <person name="LaButti K."/>
            <person name="Lipzen A."/>
            <person name="Lombard V."/>
            <person name="Magnuson J."/>
            <person name="Maillard F."/>
            <person name="Murat C."/>
            <person name="Nolan M."/>
            <person name="Ohm R.A."/>
            <person name="Pangilinan J."/>
            <person name="Pereira M.F."/>
            <person name="Perotto S."/>
            <person name="Peter M."/>
            <person name="Pfister S."/>
            <person name="Riley R."/>
            <person name="Sitrit Y."/>
            <person name="Stielow J.B."/>
            <person name="Szollosi G."/>
            <person name="Zifcakova L."/>
            <person name="Stursova M."/>
            <person name="Spatafora J.W."/>
            <person name="Tedersoo L."/>
            <person name="Vaario L.M."/>
            <person name="Yamada A."/>
            <person name="Yan M."/>
            <person name="Wang P."/>
            <person name="Xu J."/>
            <person name="Bruns T."/>
            <person name="Baldrian P."/>
            <person name="Vilgalys R."/>
            <person name="Dunand C."/>
            <person name="Henrissat B."/>
            <person name="Grigoriev I.V."/>
            <person name="Hibbett D."/>
            <person name="Nagy L.G."/>
            <person name="Martin F.M."/>
        </authorList>
    </citation>
    <scope>NUCLEOTIDE SEQUENCE</scope>
    <source>
        <strain evidence="3">Prilba</strain>
    </source>
</reference>
<feature type="transmembrane region" description="Helical" evidence="2">
    <location>
        <begin position="376"/>
        <end position="399"/>
    </location>
</feature>
<sequence length="467" mass="51288">MSSSRRSSSSSMTGPSSPLIGPELVLVNDADSPNEELDFSSDDELSDDFAAQPDRLYASVIPPLSPMLILLYLSIPYLKLGPMFLPTSDTPLSHSIPTLLICASFATFTRELWYLLARYLRKMDIEEIVLDVFARGSDKMRTRLLLRAIVRAGTLTMRVLLASVSLRVSVDALLPLVPAHSPPLARGLLTATVALRIIYATWLSFLAYLTWLGAVSYAHVKGTLSTDLHWQRPGVLWQGITSTAFVFSSSWTIPLYASLRSSVPPTTTKRRRRRSFKILIAASVAITVALVLPLCVFASSSNESDNPEQGVIALISISSATNLILTIPAILITVPPTPLPYAVRRLNPNISKIIIYAITTGLSVLPRGATVVLGDLLLILSLLSTYVLPAFLHITVHYFKRPLSIVLPTSATRTGDGEGDELLQRKERSLQRRRLGRRVFWDAVSWVSVFIGAGGSAWAIGRVLRQW</sequence>
<keyword evidence="2" id="KW-0812">Transmembrane</keyword>
<feature type="transmembrane region" description="Helical" evidence="2">
    <location>
        <begin position="95"/>
        <end position="116"/>
    </location>
</feature>
<feature type="transmembrane region" description="Helical" evidence="2">
    <location>
        <begin position="278"/>
        <end position="299"/>
    </location>
</feature>
<comment type="caution">
    <text evidence="3">The sequence shown here is derived from an EMBL/GenBank/DDBJ whole genome shotgun (WGS) entry which is preliminary data.</text>
</comment>
<dbReference type="Proteomes" id="UP000759537">
    <property type="component" value="Unassembled WGS sequence"/>
</dbReference>
<dbReference type="AlphaFoldDB" id="A0A9P5MT63"/>
<feature type="region of interest" description="Disordered" evidence="1">
    <location>
        <begin position="1"/>
        <end position="22"/>
    </location>
</feature>
<feature type="transmembrane region" description="Helical" evidence="2">
    <location>
        <begin position="439"/>
        <end position="460"/>
    </location>
</feature>
<organism evidence="3 4">
    <name type="scientific">Russula ochroleuca</name>
    <dbReference type="NCBI Taxonomy" id="152965"/>
    <lineage>
        <taxon>Eukaryota</taxon>
        <taxon>Fungi</taxon>
        <taxon>Dikarya</taxon>
        <taxon>Basidiomycota</taxon>
        <taxon>Agaricomycotina</taxon>
        <taxon>Agaricomycetes</taxon>
        <taxon>Russulales</taxon>
        <taxon>Russulaceae</taxon>
        <taxon>Russula</taxon>
    </lineage>
</organism>
<feature type="transmembrane region" description="Helical" evidence="2">
    <location>
        <begin position="193"/>
        <end position="215"/>
    </location>
</feature>
<protein>
    <submittedName>
        <fullName evidence="3">Uncharacterized protein</fullName>
    </submittedName>
</protein>
<feature type="transmembrane region" description="Helical" evidence="2">
    <location>
        <begin position="56"/>
        <end position="75"/>
    </location>
</feature>
<feature type="compositionally biased region" description="Low complexity" evidence="1">
    <location>
        <begin position="1"/>
        <end position="11"/>
    </location>
</feature>
<feature type="transmembrane region" description="Helical" evidence="2">
    <location>
        <begin position="235"/>
        <end position="257"/>
    </location>
</feature>
<evidence type="ECO:0000256" key="2">
    <source>
        <dbReference type="SAM" id="Phobius"/>
    </source>
</evidence>
<evidence type="ECO:0000256" key="1">
    <source>
        <dbReference type="SAM" id="MobiDB-lite"/>
    </source>
</evidence>
<evidence type="ECO:0000313" key="3">
    <source>
        <dbReference type="EMBL" id="KAF8478112.1"/>
    </source>
</evidence>
<feature type="transmembrane region" description="Helical" evidence="2">
    <location>
        <begin position="353"/>
        <end position="370"/>
    </location>
</feature>
<gene>
    <name evidence="3" type="ORF">DFH94DRAFT_753736</name>
</gene>
<evidence type="ECO:0000313" key="4">
    <source>
        <dbReference type="Proteomes" id="UP000759537"/>
    </source>
</evidence>
<dbReference type="EMBL" id="WHVB01000012">
    <property type="protein sequence ID" value="KAF8478112.1"/>
    <property type="molecule type" value="Genomic_DNA"/>
</dbReference>
<keyword evidence="2" id="KW-0472">Membrane</keyword>
<reference evidence="3" key="1">
    <citation type="submission" date="2019-10" db="EMBL/GenBank/DDBJ databases">
        <authorList>
            <consortium name="DOE Joint Genome Institute"/>
            <person name="Kuo A."/>
            <person name="Miyauchi S."/>
            <person name="Kiss E."/>
            <person name="Drula E."/>
            <person name="Kohler A."/>
            <person name="Sanchez-Garcia M."/>
            <person name="Andreopoulos B."/>
            <person name="Barry K.W."/>
            <person name="Bonito G."/>
            <person name="Buee M."/>
            <person name="Carver A."/>
            <person name="Chen C."/>
            <person name="Cichocki N."/>
            <person name="Clum A."/>
            <person name="Culley D."/>
            <person name="Crous P.W."/>
            <person name="Fauchery L."/>
            <person name="Girlanda M."/>
            <person name="Hayes R."/>
            <person name="Keri Z."/>
            <person name="LaButti K."/>
            <person name="Lipzen A."/>
            <person name="Lombard V."/>
            <person name="Magnuson J."/>
            <person name="Maillard F."/>
            <person name="Morin E."/>
            <person name="Murat C."/>
            <person name="Nolan M."/>
            <person name="Ohm R."/>
            <person name="Pangilinan J."/>
            <person name="Pereira M."/>
            <person name="Perotto S."/>
            <person name="Peter M."/>
            <person name="Riley R."/>
            <person name="Sitrit Y."/>
            <person name="Stielow B."/>
            <person name="Szollosi G."/>
            <person name="Zifcakova L."/>
            <person name="Stursova M."/>
            <person name="Spatafora J.W."/>
            <person name="Tedersoo L."/>
            <person name="Vaario L.-M."/>
            <person name="Yamada A."/>
            <person name="Yan M."/>
            <person name="Wang P."/>
            <person name="Xu J."/>
            <person name="Bruns T."/>
            <person name="Baldrian P."/>
            <person name="Vilgalys R."/>
            <person name="Henrissat B."/>
            <person name="Grigoriev I.V."/>
            <person name="Hibbett D."/>
            <person name="Nagy L.G."/>
            <person name="Martin F.M."/>
        </authorList>
    </citation>
    <scope>NUCLEOTIDE SEQUENCE</scope>
    <source>
        <strain evidence="3">Prilba</strain>
    </source>
</reference>
<keyword evidence="4" id="KW-1185">Reference proteome</keyword>
<accession>A0A9P5MT63</accession>